<keyword evidence="2 4" id="KW-0560">Oxidoreductase</keyword>
<dbReference type="Gene3D" id="3.40.309.10">
    <property type="entry name" value="Aldehyde Dehydrogenase, Chain A, domain 2"/>
    <property type="match status" value="1"/>
</dbReference>
<dbReference type="AlphaFoldDB" id="A0A543FS67"/>
<evidence type="ECO:0000313" key="7">
    <source>
        <dbReference type="Proteomes" id="UP000319818"/>
    </source>
</evidence>
<evidence type="ECO:0000256" key="2">
    <source>
        <dbReference type="ARBA" id="ARBA00023002"/>
    </source>
</evidence>
<dbReference type="InterPro" id="IPR016162">
    <property type="entry name" value="Ald_DH_N"/>
</dbReference>
<dbReference type="SUPFAM" id="SSF53720">
    <property type="entry name" value="ALDH-like"/>
    <property type="match status" value="1"/>
</dbReference>
<dbReference type="GO" id="GO:0016620">
    <property type="term" value="F:oxidoreductase activity, acting on the aldehyde or oxo group of donors, NAD or NADP as acceptor"/>
    <property type="evidence" value="ECO:0007669"/>
    <property type="project" value="InterPro"/>
</dbReference>
<dbReference type="InterPro" id="IPR015590">
    <property type="entry name" value="Aldehyde_DH_dom"/>
</dbReference>
<proteinExistence type="inferred from homology"/>
<feature type="domain" description="Aldehyde dehydrogenase" evidence="5">
    <location>
        <begin position="23"/>
        <end position="491"/>
    </location>
</feature>
<evidence type="ECO:0000256" key="1">
    <source>
        <dbReference type="ARBA" id="ARBA00009986"/>
    </source>
</evidence>
<dbReference type="InterPro" id="IPR016163">
    <property type="entry name" value="Ald_DH_C"/>
</dbReference>
<dbReference type="PANTHER" id="PTHR11699">
    <property type="entry name" value="ALDEHYDE DEHYDROGENASE-RELATED"/>
    <property type="match status" value="1"/>
</dbReference>
<dbReference type="Gene3D" id="3.40.605.10">
    <property type="entry name" value="Aldehyde Dehydrogenase, Chain A, domain 1"/>
    <property type="match status" value="1"/>
</dbReference>
<gene>
    <name evidence="6" type="ORF">FB388_3868</name>
</gene>
<dbReference type="OrthoDB" id="6882680at2"/>
<dbReference type="Pfam" id="PF00171">
    <property type="entry name" value="Aldedh"/>
    <property type="match status" value="1"/>
</dbReference>
<evidence type="ECO:0000256" key="3">
    <source>
        <dbReference type="PROSITE-ProRule" id="PRU10007"/>
    </source>
</evidence>
<evidence type="ECO:0000259" key="5">
    <source>
        <dbReference type="Pfam" id="PF00171"/>
    </source>
</evidence>
<dbReference type="FunFam" id="3.40.605.10:FF:000007">
    <property type="entry name" value="NAD/NADP-dependent betaine aldehyde dehydrogenase"/>
    <property type="match status" value="1"/>
</dbReference>
<dbReference type="InterPro" id="IPR029510">
    <property type="entry name" value="Ald_DH_CS_GLU"/>
</dbReference>
<comment type="similarity">
    <text evidence="1 4">Belongs to the aldehyde dehydrogenase family.</text>
</comment>
<feature type="active site" evidence="3">
    <location>
        <position position="261"/>
    </location>
</feature>
<name>A0A543FS67_9PSEU</name>
<evidence type="ECO:0000256" key="4">
    <source>
        <dbReference type="RuleBase" id="RU003345"/>
    </source>
</evidence>
<sequence>MTALDLPAPPTAPVRNFVDGRFVEPDAAAWQHVDPATGRADFTVPIASAADVDRAVRAARRAFDEGPWPHLPPRERKLALRPLADLLRAHADELHHLQTRDNGIPITFGSSYRMSARMAADIVEYHVGWIDKLGGAAPPPFSADTPTQALVLKEPIGVVGAITPFNGPVLQFAQKVAPALAAGCTVVVKPSEFASGVAHRYAELIAELDLPPGVFNLVTGLGDTGAALAGHPGLDKITFTGRREVGERVVAGAGTRSVALELGGKSPSIVFDDVPDLDAAARTAMSLVSMGLSGQVCSTQTRSLVQRGVYEAFLESARAQTADVRYGDPFDPATTSAPIVTPAAAQRVLRLVDGAVADGGRLLTGGGPATPPGAAAGGNWVEPTLIADVDPRMPIADEEVFGPVLAVIPFDDEDEAVRLANGSAYGLSAGVYTGDVGRALRVGRRLRTGTVGINGPFVFTPGTPFGGYKASGVGREGGREGIEEFLETKTITVRLD</sequence>
<organism evidence="6 7">
    <name type="scientific">Pseudonocardia cypriaca</name>
    <dbReference type="NCBI Taxonomy" id="882449"/>
    <lineage>
        <taxon>Bacteria</taxon>
        <taxon>Bacillati</taxon>
        <taxon>Actinomycetota</taxon>
        <taxon>Actinomycetes</taxon>
        <taxon>Pseudonocardiales</taxon>
        <taxon>Pseudonocardiaceae</taxon>
        <taxon>Pseudonocardia</taxon>
    </lineage>
</organism>
<dbReference type="EMBL" id="VFPH01000002">
    <property type="protein sequence ID" value="TQM36683.1"/>
    <property type="molecule type" value="Genomic_DNA"/>
</dbReference>
<dbReference type="InterPro" id="IPR016161">
    <property type="entry name" value="Ald_DH/histidinol_DH"/>
</dbReference>
<keyword evidence="7" id="KW-1185">Reference proteome</keyword>
<evidence type="ECO:0000313" key="6">
    <source>
        <dbReference type="EMBL" id="TQM36683.1"/>
    </source>
</evidence>
<accession>A0A543FS67</accession>
<protein>
    <submittedName>
        <fullName evidence="6">Aldehyde dehydrogenase (NAD+)</fullName>
    </submittedName>
</protein>
<reference evidence="6 7" key="1">
    <citation type="submission" date="2019-06" db="EMBL/GenBank/DDBJ databases">
        <title>Sequencing the genomes of 1000 actinobacteria strains.</title>
        <authorList>
            <person name="Klenk H.-P."/>
        </authorList>
    </citation>
    <scope>NUCLEOTIDE SEQUENCE [LARGE SCALE GENOMIC DNA]</scope>
    <source>
        <strain evidence="6 7">DSM 45511</strain>
    </source>
</reference>
<dbReference type="RefSeq" id="WP_142103559.1">
    <property type="nucleotide sequence ID" value="NZ_VFPH01000002.1"/>
</dbReference>
<dbReference type="Proteomes" id="UP000319818">
    <property type="component" value="Unassembled WGS sequence"/>
</dbReference>
<comment type="caution">
    <text evidence="6">The sequence shown here is derived from an EMBL/GenBank/DDBJ whole genome shotgun (WGS) entry which is preliminary data.</text>
</comment>
<dbReference type="PROSITE" id="PS00687">
    <property type="entry name" value="ALDEHYDE_DEHYDR_GLU"/>
    <property type="match status" value="1"/>
</dbReference>